<evidence type="ECO:0000313" key="2">
    <source>
        <dbReference type="Proteomes" id="UP000322144"/>
    </source>
</evidence>
<dbReference type="RefSeq" id="YP_010661093.1">
    <property type="nucleotide sequence ID" value="NC_070882.1"/>
</dbReference>
<dbReference type="Proteomes" id="UP000322144">
    <property type="component" value="Segment"/>
</dbReference>
<protein>
    <submittedName>
        <fullName evidence="1">Uncharacterized protein</fullName>
    </submittedName>
</protein>
<organism evidence="1 2">
    <name type="scientific">Pseudomonas phage vB_PaeM_PS119XW</name>
    <dbReference type="NCBI Taxonomy" id="2601632"/>
    <lineage>
        <taxon>Viruses</taxon>
        <taxon>Duplodnaviria</taxon>
        <taxon>Heunggongvirae</taxon>
        <taxon>Uroviricota</taxon>
        <taxon>Caudoviricetes</taxon>
        <taxon>Chimalliviridae</taxon>
        <taxon>Pawinskivirus</taxon>
        <taxon>Pawinskivirus PS119XW</taxon>
    </lineage>
</organism>
<reference evidence="1 2" key="1">
    <citation type="submission" date="2019-06" db="EMBL/GenBank/DDBJ databases">
        <title>A distant relative of Phikzvirus genus phages from a therapeutic phage collection.</title>
        <authorList>
            <person name="Hejnowicz M.S."/>
            <person name="Dabrowski K."/>
            <person name="Gawor J."/>
            <person name="Weber-Dabrowska B."/>
            <person name="Gromadka R."/>
            <person name="Lobocka M.B."/>
        </authorList>
    </citation>
    <scope>NUCLEOTIDE SEQUENCE [LARGE SCALE GENOMIC DNA]</scope>
</reference>
<name>A0A5C1K846_9CAUD</name>
<dbReference type="EMBL" id="MN103543">
    <property type="protein sequence ID" value="QEM42082.1"/>
    <property type="molecule type" value="Genomic_DNA"/>
</dbReference>
<dbReference type="KEGG" id="vg:77937103"/>
<dbReference type="GeneID" id="77937103"/>
<evidence type="ECO:0000313" key="1">
    <source>
        <dbReference type="EMBL" id="QEM42082.1"/>
    </source>
</evidence>
<keyword evidence="2" id="KW-1185">Reference proteome</keyword>
<sequence>MDVVKGIHRMSLSRETHHGQTRAVVSWLSLQTEGTHAWL</sequence>
<accession>A0A5C1K846</accession>
<proteinExistence type="predicted"/>